<reference evidence="1" key="1">
    <citation type="submission" date="2012-11" db="EMBL/GenBank/DDBJ databases">
        <title>Dependencies among metagenomic species, viruses, plasmids and units of genetic variation.</title>
        <authorList>
            <person name="Nielsen H.B."/>
            <person name="Almeida M."/>
            <person name="Juncker A.S."/>
            <person name="Rasmussen S."/>
            <person name="Li J."/>
            <person name="Sunagawa S."/>
            <person name="Plichta D."/>
            <person name="Gautier L."/>
            <person name="Le Chatelier E."/>
            <person name="Peletier E."/>
            <person name="Bonde I."/>
            <person name="Nielsen T."/>
            <person name="Manichanh C."/>
            <person name="Arumugam M."/>
            <person name="Batto J."/>
            <person name="Santos M.B.Q.D."/>
            <person name="Blom N."/>
            <person name="Borruel N."/>
            <person name="Burgdorf K.S."/>
            <person name="Boumezbeur F."/>
            <person name="Casellas F."/>
            <person name="Dore J."/>
            <person name="Guarner F."/>
            <person name="Hansen T."/>
            <person name="Hildebrand F."/>
            <person name="Kaas R.S."/>
            <person name="Kennedy S."/>
            <person name="Kristiansen K."/>
            <person name="Kultima J.R."/>
            <person name="Leonard P."/>
            <person name="Levenez F."/>
            <person name="Lund O."/>
            <person name="Moumen B."/>
            <person name="Le Paslier D."/>
            <person name="Pons N."/>
            <person name="Pedersen O."/>
            <person name="Prifti E."/>
            <person name="Qin J."/>
            <person name="Raes J."/>
            <person name="Tap J."/>
            <person name="Tims S."/>
            <person name="Ussery D.W."/>
            <person name="Yamada T."/>
            <person name="MetaHit consortium"/>
            <person name="Renault P."/>
            <person name="Sicheritz-Ponten T."/>
            <person name="Bork P."/>
            <person name="Wang J."/>
            <person name="Brunak S."/>
            <person name="Ehrlich S.D."/>
        </authorList>
    </citation>
    <scope>NUCLEOTIDE SEQUENCE [LARGE SCALE GENOMIC DNA]</scope>
</reference>
<dbReference type="Gene3D" id="3.40.50.1820">
    <property type="entry name" value="alpha/beta hydrolase"/>
    <property type="match status" value="1"/>
</dbReference>
<name>R7AL61_9FIRM</name>
<dbReference type="InterPro" id="IPR029058">
    <property type="entry name" value="AB_hydrolase_fold"/>
</dbReference>
<dbReference type="AlphaFoldDB" id="R7AL61"/>
<organism evidence="1 2">
    <name type="scientific">Bacteroides pectinophilus CAG:437</name>
    <dbReference type="NCBI Taxonomy" id="1263051"/>
    <lineage>
        <taxon>Bacteria</taxon>
        <taxon>Bacillati</taxon>
        <taxon>Bacillota</taxon>
        <taxon>Clostridia</taxon>
        <taxon>Eubacteriales</taxon>
    </lineage>
</organism>
<dbReference type="Pfam" id="PF12715">
    <property type="entry name" value="Abhydrolase_7"/>
    <property type="match status" value="1"/>
</dbReference>
<dbReference type="InterPro" id="IPR025890">
    <property type="entry name" value="Abhydrolase_bac"/>
</dbReference>
<dbReference type="SUPFAM" id="SSF53474">
    <property type="entry name" value="alpha/beta-Hydrolases"/>
    <property type="match status" value="1"/>
</dbReference>
<gene>
    <name evidence="1" type="ORF">BN656_00876</name>
</gene>
<sequence length="355" mass="40122">MSENYGITRFYTCLARMQREYDKYARQDGMNAVTREEFLGWKEKTKAMLIRLLGLDRMEMCNIKPIVAEKVRLDGGITREKVIIQTEEDVWMPMYILIPDECAGNSNAKCYIAMCGHQGGGKYSVAGCADIPQVKEAIDRFNYDYGLALAKQGCVAICPDCRGFGERRDMAKQGDEYFLEGTCYNLAHMAEPLGMTVAGMNTWDGFRLIDYIEERGEWDTDDIACVGFSGGGMQAMWLGALDERVKKVIISGYMYGFRDAHLYLNNNCSCNYVPHLWEHVDMGDIAAMIAPRRLIIQSGLDDHLNGPGGIDNVNKQVDIIKKAYSLFDAGDNIRHDVFPGGHMWHNEHLSEYISM</sequence>
<dbReference type="Proteomes" id="UP000018141">
    <property type="component" value="Unassembled WGS sequence"/>
</dbReference>
<comment type="caution">
    <text evidence="1">The sequence shown here is derived from an EMBL/GenBank/DDBJ whole genome shotgun (WGS) entry which is preliminary data.</text>
</comment>
<dbReference type="PANTHER" id="PTHR47381:SF3">
    <property type="entry name" value="ALPHA_BETA-HYDROLASES SUPERFAMILY PROTEIN"/>
    <property type="match status" value="1"/>
</dbReference>
<dbReference type="EMBL" id="CBHH010000030">
    <property type="protein sequence ID" value="CDD56274.1"/>
    <property type="molecule type" value="Genomic_DNA"/>
</dbReference>
<protein>
    <recommendedName>
        <fullName evidence="3">Acetyl xylan esterase domain-containing protein</fullName>
    </recommendedName>
</protein>
<proteinExistence type="predicted"/>
<evidence type="ECO:0000313" key="1">
    <source>
        <dbReference type="EMBL" id="CDD56274.1"/>
    </source>
</evidence>
<evidence type="ECO:0000313" key="2">
    <source>
        <dbReference type="Proteomes" id="UP000018141"/>
    </source>
</evidence>
<evidence type="ECO:0008006" key="3">
    <source>
        <dbReference type="Google" id="ProtNLM"/>
    </source>
</evidence>
<dbReference type="PANTHER" id="PTHR47381">
    <property type="entry name" value="ALPHA/BETA-HYDROLASES SUPERFAMILY PROTEIN"/>
    <property type="match status" value="1"/>
</dbReference>
<accession>R7AL61</accession>
<dbReference type="ESTHER" id="9firm-b7aqe2">
    <property type="family name" value="Abhydrolase_7"/>
</dbReference>